<evidence type="ECO:0000313" key="3">
    <source>
        <dbReference type="Proteomes" id="UP000509241"/>
    </source>
</evidence>
<gene>
    <name evidence="2" type="ORF">HYG82_02790</name>
</gene>
<keyword evidence="3" id="KW-1185">Reference proteome</keyword>
<reference evidence="2 3" key="1">
    <citation type="submission" date="2020-07" db="EMBL/GenBank/DDBJ databases">
        <authorList>
            <person name="Cui H."/>
        </authorList>
    </citation>
    <scope>NUCLEOTIDE SEQUENCE [LARGE SCALE GENOMIC DNA]</scope>
    <source>
        <strain evidence="2 3">YPL8</strain>
    </source>
</reference>
<evidence type="ECO:0000256" key="1">
    <source>
        <dbReference type="SAM" id="Phobius"/>
    </source>
</evidence>
<feature type="transmembrane region" description="Helical" evidence="1">
    <location>
        <begin position="83"/>
        <end position="101"/>
    </location>
</feature>
<dbReference type="Proteomes" id="UP000509241">
    <property type="component" value="Chromosome"/>
</dbReference>
<keyword evidence="1" id="KW-0812">Transmembrane</keyword>
<keyword evidence="1" id="KW-0472">Membrane</keyword>
<dbReference type="GeneID" id="56032183"/>
<sequence length="182" mass="21059">MADYRGWVKVGLFLSSYIPLWIAMAVKAHDVTYPVYGVPLPWVSLLFLLITLASGIILREAITIRKQKEPKFRDIESYKSRHDLLTSYLIAYIFPFVNLNYTMWESWVIFALFFLVLAAIQIRSTHLHVNPVLAAMGYDIYEIEDGSRGTNMLVADRDINLEHDNVTTVELSNRVYITVRNR</sequence>
<protein>
    <submittedName>
        <fullName evidence="2">Uncharacterized protein</fullName>
    </submittedName>
</protein>
<keyword evidence="1" id="KW-1133">Transmembrane helix</keyword>
<dbReference type="EMBL" id="CP058601">
    <property type="protein sequence ID" value="QLG47844.1"/>
    <property type="molecule type" value="Genomic_DNA"/>
</dbReference>
<name>A0A7D5KQV8_9EURY</name>
<dbReference type="RefSeq" id="WP_179259586.1">
    <property type="nucleotide sequence ID" value="NZ_CP058601.1"/>
</dbReference>
<dbReference type="KEGG" id="haly:HYG82_02790"/>
<accession>A0A7D5KQV8</accession>
<organism evidence="2 3">
    <name type="scientific">Natrinema halophilum</name>
    <dbReference type="NCBI Taxonomy" id="1699371"/>
    <lineage>
        <taxon>Archaea</taxon>
        <taxon>Methanobacteriati</taxon>
        <taxon>Methanobacteriota</taxon>
        <taxon>Stenosarchaea group</taxon>
        <taxon>Halobacteria</taxon>
        <taxon>Halobacteriales</taxon>
        <taxon>Natrialbaceae</taxon>
        <taxon>Natrinema</taxon>
    </lineage>
</organism>
<evidence type="ECO:0000313" key="2">
    <source>
        <dbReference type="EMBL" id="QLG47844.1"/>
    </source>
</evidence>
<feature type="transmembrane region" description="Helical" evidence="1">
    <location>
        <begin position="40"/>
        <end position="62"/>
    </location>
</feature>
<dbReference type="OrthoDB" id="205815at2157"/>
<proteinExistence type="predicted"/>
<dbReference type="AlphaFoldDB" id="A0A7D5KQV8"/>
<feature type="transmembrane region" description="Helical" evidence="1">
    <location>
        <begin position="107"/>
        <end position="124"/>
    </location>
</feature>
<feature type="transmembrane region" description="Helical" evidence="1">
    <location>
        <begin position="7"/>
        <end position="28"/>
    </location>
</feature>